<dbReference type="Proteomes" id="UP000265631">
    <property type="component" value="Unassembled WGS sequence"/>
</dbReference>
<protein>
    <recommendedName>
        <fullName evidence="2">Enoyl reductase (ER) domain-containing protein</fullName>
    </recommendedName>
</protein>
<dbReference type="GO" id="GO:0005739">
    <property type="term" value="C:mitochondrion"/>
    <property type="evidence" value="ECO:0007669"/>
    <property type="project" value="TreeGrafter"/>
</dbReference>
<sequence length="632" mass="71681">MSKLTSTTQTLVAPKKCLPAEYTVLEQPIPAITKPDEVLLKMGAVCINTEDTRFPAGQLNILIGDRLKYPFPLGMEGSGTVIAVGSDVTEFQVGDKVYGAEYEKPILTRPPAGWCSEYVVTEAKFLHKKPDHIAFEEAAALPALTVVAYQTIKRGLQHQGRDDLAGQTVYIPAALSGTGSLMIQVAKNFFGAEKIISTVSTPKMGLVEKHLPGLVNQLYDYKTQNVVNMVGRGTVDFAISTQFSTLNECISVLKPEGILMSIASAPKSDVMLEMLGPKLFPAWLGWVLNTFQWWYSWKLRGTNIKYEFLSGNPGILEDMKVVEGMIKDGKVRGIFNTVDFGNLEDVKRACDKVLNLKGDLVTMGHSTRGCRAPKHKRSPKSSPKIPGTPMTVDSDCPSTPWDYDGTESLYQEDNLSFLEDKCAYYITWPICRFLWHIFLFPLWISVLRPTVWDMALKPILWIPGEIPWEEIYFQTIWERIIVQGLWEELPSLLLWAMSLPLPAVKRPMSTLQCLWEEIFLPIVILLCIKCYRFSRAFYRALEPVRRYILRPIVHPILRALIGAHRVALYFCTWLSFSICSASHRAYTWDRGYVTTAEYSESTITEFPVIPHQLSYTVRGFLFELLFGNWWRW</sequence>
<dbReference type="PANTHER" id="PTHR11695:SF294">
    <property type="entry name" value="RETICULON-4-INTERACTING PROTEIN 1, MITOCHONDRIAL"/>
    <property type="match status" value="1"/>
</dbReference>
<dbReference type="PANTHER" id="PTHR11695">
    <property type="entry name" value="ALCOHOL DEHYDROGENASE RELATED"/>
    <property type="match status" value="1"/>
</dbReference>
<feature type="region of interest" description="Disordered" evidence="1">
    <location>
        <begin position="369"/>
        <end position="392"/>
    </location>
</feature>
<proteinExistence type="predicted"/>
<keyword evidence="4" id="KW-1185">Reference proteome</keyword>
<dbReference type="STRING" id="2594813.A0A395N5U3"/>
<dbReference type="Gene3D" id="3.40.50.720">
    <property type="entry name" value="NAD(P)-binding Rossmann-like Domain"/>
    <property type="match status" value="1"/>
</dbReference>
<organism evidence="3 4">
    <name type="scientific">Fusarium flagelliforme</name>
    <dbReference type="NCBI Taxonomy" id="2675880"/>
    <lineage>
        <taxon>Eukaryota</taxon>
        <taxon>Fungi</taxon>
        <taxon>Dikarya</taxon>
        <taxon>Ascomycota</taxon>
        <taxon>Pezizomycotina</taxon>
        <taxon>Sordariomycetes</taxon>
        <taxon>Hypocreomycetidae</taxon>
        <taxon>Hypocreales</taxon>
        <taxon>Nectriaceae</taxon>
        <taxon>Fusarium</taxon>
        <taxon>Fusarium incarnatum-equiseti species complex</taxon>
    </lineage>
</organism>
<comment type="caution">
    <text evidence="3">The sequence shown here is derived from an EMBL/GenBank/DDBJ whole genome shotgun (WGS) entry which is preliminary data.</text>
</comment>
<dbReference type="Gene3D" id="3.90.180.10">
    <property type="entry name" value="Medium-chain alcohol dehydrogenases, catalytic domain"/>
    <property type="match status" value="1"/>
</dbReference>
<dbReference type="InterPro" id="IPR013154">
    <property type="entry name" value="ADH-like_N"/>
</dbReference>
<evidence type="ECO:0000313" key="4">
    <source>
        <dbReference type="Proteomes" id="UP000265631"/>
    </source>
</evidence>
<feature type="domain" description="Enoyl reductase (ER)" evidence="2">
    <location>
        <begin position="16"/>
        <end position="346"/>
    </location>
</feature>
<dbReference type="InterPro" id="IPR050700">
    <property type="entry name" value="YIM1/Zinc_Alcohol_DH_Fams"/>
</dbReference>
<evidence type="ECO:0000313" key="3">
    <source>
        <dbReference type="EMBL" id="RFN55494.1"/>
    </source>
</evidence>
<name>A0A395N5U3_9HYPO</name>
<dbReference type="InterPro" id="IPR036291">
    <property type="entry name" value="NAD(P)-bd_dom_sf"/>
</dbReference>
<dbReference type="AlphaFoldDB" id="A0A395N5U3"/>
<gene>
    <name evidence="3" type="ORF">FIE12Z_140</name>
</gene>
<reference evidence="3 4" key="1">
    <citation type="journal article" date="2018" name="PLoS Pathog.">
        <title>Evolution of structural diversity of trichothecenes, a family of toxins produced by plant pathogenic and entomopathogenic fungi.</title>
        <authorList>
            <person name="Proctor R.H."/>
            <person name="McCormick S.P."/>
            <person name="Kim H.S."/>
            <person name="Cardoza R.E."/>
            <person name="Stanley A.M."/>
            <person name="Lindo L."/>
            <person name="Kelly A."/>
            <person name="Brown D.W."/>
            <person name="Lee T."/>
            <person name="Vaughan M.M."/>
            <person name="Alexander N.J."/>
            <person name="Busman M."/>
            <person name="Gutierrez S."/>
        </authorList>
    </citation>
    <scope>NUCLEOTIDE SEQUENCE [LARGE SCALE GENOMIC DNA]</scope>
    <source>
        <strain evidence="3 4">NRRL 13405</strain>
    </source>
</reference>
<dbReference type="SUPFAM" id="SSF51735">
    <property type="entry name" value="NAD(P)-binding Rossmann-fold domains"/>
    <property type="match status" value="1"/>
</dbReference>
<dbReference type="CDD" id="cd05289">
    <property type="entry name" value="MDR_like_2"/>
    <property type="match status" value="1"/>
</dbReference>
<dbReference type="InterPro" id="IPR011032">
    <property type="entry name" value="GroES-like_sf"/>
</dbReference>
<dbReference type="GO" id="GO:0016491">
    <property type="term" value="F:oxidoreductase activity"/>
    <property type="evidence" value="ECO:0007669"/>
    <property type="project" value="InterPro"/>
</dbReference>
<dbReference type="Pfam" id="PF08240">
    <property type="entry name" value="ADH_N"/>
    <property type="match status" value="1"/>
</dbReference>
<dbReference type="SMART" id="SM00829">
    <property type="entry name" value="PKS_ER"/>
    <property type="match status" value="1"/>
</dbReference>
<dbReference type="EMBL" id="PXXK01000005">
    <property type="protein sequence ID" value="RFN55494.1"/>
    <property type="molecule type" value="Genomic_DNA"/>
</dbReference>
<evidence type="ECO:0000259" key="2">
    <source>
        <dbReference type="SMART" id="SM00829"/>
    </source>
</evidence>
<dbReference type="SUPFAM" id="SSF50129">
    <property type="entry name" value="GroES-like"/>
    <property type="match status" value="1"/>
</dbReference>
<dbReference type="InterPro" id="IPR020843">
    <property type="entry name" value="ER"/>
</dbReference>
<accession>A0A395N5U3</accession>
<evidence type="ECO:0000256" key="1">
    <source>
        <dbReference type="SAM" id="MobiDB-lite"/>
    </source>
</evidence>